<dbReference type="NCBIfam" id="NF003814">
    <property type="entry name" value="PRK05406.1-3"/>
    <property type="match status" value="1"/>
</dbReference>
<dbReference type="HAMAP" id="MF_00691">
    <property type="entry name" value="PxpA"/>
    <property type="match status" value="1"/>
</dbReference>
<keyword evidence="1" id="KW-0547">Nucleotide-binding</keyword>
<dbReference type="InterPro" id="IPR005501">
    <property type="entry name" value="LamB/YcsF/PxpA-like"/>
</dbReference>
<gene>
    <name evidence="1" type="primary">pxpA</name>
    <name evidence="2" type="ORF">ACFSJF_11795</name>
</gene>
<dbReference type="Proteomes" id="UP001597383">
    <property type="component" value="Unassembled WGS sequence"/>
</dbReference>
<name>A0ABW4W3S5_9BACI</name>
<evidence type="ECO:0000313" key="2">
    <source>
        <dbReference type="EMBL" id="MFD2044955.1"/>
    </source>
</evidence>
<dbReference type="PANTHER" id="PTHR30292">
    <property type="entry name" value="UNCHARACTERIZED PROTEIN YBGL-RELATED"/>
    <property type="match status" value="1"/>
</dbReference>
<keyword evidence="1" id="KW-0067">ATP-binding</keyword>
<dbReference type="Pfam" id="PF03746">
    <property type="entry name" value="LamB_YcsF"/>
    <property type="match status" value="1"/>
</dbReference>
<dbReference type="RefSeq" id="WP_377557557.1">
    <property type="nucleotide sequence ID" value="NZ_JBHUHQ010000016.1"/>
</dbReference>
<reference evidence="3" key="1">
    <citation type="journal article" date="2019" name="Int. J. Syst. Evol. Microbiol.">
        <title>The Global Catalogue of Microorganisms (GCM) 10K type strain sequencing project: providing services to taxonomists for standard genome sequencing and annotation.</title>
        <authorList>
            <consortium name="The Broad Institute Genomics Platform"/>
            <consortium name="The Broad Institute Genome Sequencing Center for Infectious Disease"/>
            <person name="Wu L."/>
            <person name="Ma J."/>
        </authorList>
    </citation>
    <scope>NUCLEOTIDE SEQUENCE [LARGE SCALE GENOMIC DNA]</scope>
    <source>
        <strain evidence="3">R28</strain>
    </source>
</reference>
<accession>A0ABW4W3S5</accession>
<comment type="subunit">
    <text evidence="1">Forms a complex composed of PxpA, PxpB and PxpC.</text>
</comment>
<evidence type="ECO:0000313" key="3">
    <source>
        <dbReference type="Proteomes" id="UP001597383"/>
    </source>
</evidence>
<sequence length="256" mass="27653">MKKFIDLNCDLGESFGAYKIGSDEQIMPTITSANIACGAHAGDPHVMDQAVRLAKKYNVSIGAHPGFPDLAGFGRRMMDFSPEEIYRFVVFQIGSLQAFCNIHHVTLRHVKPHGALYNLASRNRKVADAIAQAVYDLDSNLILFGLAGSELINAGRETGLAVASEVFADRTYQLDGSLTPRSATGALIEDVDIAISQVDRMVSEGTVKTIDGNIIDIEADTVCIHGDGSDPIDFVNKLRDRLGTKGVQIVAFGNEI</sequence>
<comment type="catalytic activity">
    <reaction evidence="1">
        <text>5-oxo-L-proline + ATP + 2 H2O = L-glutamate + ADP + phosphate + H(+)</text>
        <dbReference type="Rhea" id="RHEA:10348"/>
        <dbReference type="ChEBI" id="CHEBI:15377"/>
        <dbReference type="ChEBI" id="CHEBI:15378"/>
        <dbReference type="ChEBI" id="CHEBI:29985"/>
        <dbReference type="ChEBI" id="CHEBI:30616"/>
        <dbReference type="ChEBI" id="CHEBI:43474"/>
        <dbReference type="ChEBI" id="CHEBI:58402"/>
        <dbReference type="ChEBI" id="CHEBI:456216"/>
        <dbReference type="EC" id="3.5.2.9"/>
    </reaction>
</comment>
<keyword evidence="3" id="KW-1185">Reference proteome</keyword>
<comment type="caution">
    <text evidence="2">The sequence shown here is derived from an EMBL/GenBank/DDBJ whole genome shotgun (WGS) entry which is preliminary data.</text>
</comment>
<dbReference type="SUPFAM" id="SSF88713">
    <property type="entry name" value="Glycoside hydrolase/deacetylase"/>
    <property type="match status" value="1"/>
</dbReference>
<proteinExistence type="inferred from homology"/>
<keyword evidence="1" id="KW-0378">Hydrolase</keyword>
<dbReference type="CDD" id="cd10787">
    <property type="entry name" value="LamB_YcsF_like"/>
    <property type="match status" value="1"/>
</dbReference>
<dbReference type="PANTHER" id="PTHR30292:SF0">
    <property type="entry name" value="5-OXOPROLINASE SUBUNIT A"/>
    <property type="match status" value="1"/>
</dbReference>
<comment type="similarity">
    <text evidence="1">Belongs to the LamB/PxpA family.</text>
</comment>
<evidence type="ECO:0000256" key="1">
    <source>
        <dbReference type="HAMAP-Rule" id="MF_00691"/>
    </source>
</evidence>
<organism evidence="2 3">
    <name type="scientific">Ornithinibacillus salinisoli</name>
    <dbReference type="NCBI Taxonomy" id="1848459"/>
    <lineage>
        <taxon>Bacteria</taxon>
        <taxon>Bacillati</taxon>
        <taxon>Bacillota</taxon>
        <taxon>Bacilli</taxon>
        <taxon>Bacillales</taxon>
        <taxon>Bacillaceae</taxon>
        <taxon>Ornithinibacillus</taxon>
    </lineage>
</organism>
<comment type="function">
    <text evidence="1">Catalyzes the cleavage of 5-oxoproline to form L-glutamate coupled to the hydrolysis of ATP to ADP and inorganic phosphate.</text>
</comment>
<dbReference type="NCBIfam" id="NF003816">
    <property type="entry name" value="PRK05406.1-5"/>
    <property type="match status" value="1"/>
</dbReference>
<protein>
    <recommendedName>
        <fullName evidence="1">5-oxoprolinase subunit A</fullName>
        <shortName evidence="1">5-OPase subunit A</shortName>
        <ecNumber evidence="1">3.5.2.9</ecNumber>
    </recommendedName>
    <alternativeName>
        <fullName evidence="1">5-oxoprolinase (ATP-hydrolyzing) subunit A</fullName>
    </alternativeName>
</protein>
<dbReference type="EMBL" id="JBHUHQ010000016">
    <property type="protein sequence ID" value="MFD2044955.1"/>
    <property type="molecule type" value="Genomic_DNA"/>
</dbReference>
<dbReference type="Gene3D" id="3.20.20.370">
    <property type="entry name" value="Glycoside hydrolase/deacetylase"/>
    <property type="match status" value="1"/>
</dbReference>
<dbReference type="EC" id="3.5.2.9" evidence="1"/>
<dbReference type="InterPro" id="IPR011330">
    <property type="entry name" value="Glyco_hydro/deAcase_b/a-brl"/>
</dbReference>